<comment type="similarity">
    <text evidence="2">Belongs to the intradiol ring-cleavage dioxygenase family.</text>
</comment>
<evidence type="ECO:0000313" key="10">
    <source>
        <dbReference type="Proteomes" id="UP000245768"/>
    </source>
</evidence>
<dbReference type="InterPro" id="IPR050770">
    <property type="entry name" value="Intradiol_RC_Dioxygenase"/>
</dbReference>
<keyword evidence="5" id="KW-0560">Oxidoreductase</keyword>
<dbReference type="InterPro" id="IPR015889">
    <property type="entry name" value="Intradiol_dOase_core"/>
</dbReference>
<dbReference type="AlphaFoldDB" id="A0A316YWX7"/>
<gene>
    <name evidence="9" type="ORF">FA10DRAFT_279064</name>
</gene>
<name>A0A316YWX7_9BASI</name>
<protein>
    <submittedName>
        <fullName evidence="9">Intradiol ring-cleavage dioxygenase</fullName>
    </submittedName>
</protein>
<dbReference type="GeneID" id="37045429"/>
<keyword evidence="3" id="KW-0479">Metal-binding</keyword>
<dbReference type="Pfam" id="PF00775">
    <property type="entry name" value="Dioxygenase_C"/>
    <property type="match status" value="1"/>
</dbReference>
<dbReference type="GO" id="GO:0008199">
    <property type="term" value="F:ferric iron binding"/>
    <property type="evidence" value="ECO:0007669"/>
    <property type="project" value="InterPro"/>
</dbReference>
<dbReference type="PANTHER" id="PTHR33711:SF7">
    <property type="entry name" value="INTRADIOL RING-CLEAVAGE DIOXYGENASES DOMAIN-CONTAINING PROTEIN-RELATED"/>
    <property type="match status" value="1"/>
</dbReference>
<dbReference type="Pfam" id="PF04444">
    <property type="entry name" value="Dioxygenase_N"/>
    <property type="match status" value="1"/>
</dbReference>
<dbReference type="GO" id="GO:0009712">
    <property type="term" value="P:catechol-containing compound metabolic process"/>
    <property type="evidence" value="ECO:0007669"/>
    <property type="project" value="InterPro"/>
</dbReference>
<feature type="domain" description="Intradiol ring-cleavage dioxygenases" evidence="7">
    <location>
        <begin position="126"/>
        <end position="289"/>
    </location>
</feature>
<dbReference type="Gene3D" id="2.60.130.10">
    <property type="entry name" value="Aromatic compound dioxygenase"/>
    <property type="match status" value="1"/>
</dbReference>
<dbReference type="InterPro" id="IPR007535">
    <property type="entry name" value="Catechol_dOase_N"/>
</dbReference>
<dbReference type="STRING" id="215250.A0A316YWX7"/>
<dbReference type="Proteomes" id="UP000245768">
    <property type="component" value="Unassembled WGS sequence"/>
</dbReference>
<dbReference type="EMBL" id="KZ819635">
    <property type="protein sequence ID" value="PWN92573.1"/>
    <property type="molecule type" value="Genomic_DNA"/>
</dbReference>
<dbReference type="PANTHER" id="PTHR33711">
    <property type="entry name" value="DIOXYGENASE, PUTATIVE (AFU_ORTHOLOGUE AFUA_2G02910)-RELATED"/>
    <property type="match status" value="1"/>
</dbReference>
<evidence type="ECO:0000259" key="7">
    <source>
        <dbReference type="Pfam" id="PF00775"/>
    </source>
</evidence>
<comment type="cofactor">
    <cofactor evidence="1">
        <name>Fe(3+)</name>
        <dbReference type="ChEBI" id="CHEBI:29034"/>
    </cofactor>
</comment>
<reference evidence="9 10" key="1">
    <citation type="journal article" date="2018" name="Mol. Biol. Evol.">
        <title>Broad Genomic Sampling Reveals a Smut Pathogenic Ancestry of the Fungal Clade Ustilaginomycotina.</title>
        <authorList>
            <person name="Kijpornyongpan T."/>
            <person name="Mondo S.J."/>
            <person name="Barry K."/>
            <person name="Sandor L."/>
            <person name="Lee J."/>
            <person name="Lipzen A."/>
            <person name="Pangilinan J."/>
            <person name="LaButti K."/>
            <person name="Hainaut M."/>
            <person name="Henrissat B."/>
            <person name="Grigoriev I.V."/>
            <person name="Spatafora J.W."/>
            <person name="Aime M.C."/>
        </authorList>
    </citation>
    <scope>NUCLEOTIDE SEQUENCE [LARGE SCALE GENOMIC DNA]</scope>
    <source>
        <strain evidence="9 10">MCA 4198</strain>
    </source>
</reference>
<evidence type="ECO:0000256" key="1">
    <source>
        <dbReference type="ARBA" id="ARBA00001965"/>
    </source>
</evidence>
<dbReference type="SUPFAM" id="SSF49482">
    <property type="entry name" value="Aromatic compound dioxygenase"/>
    <property type="match status" value="1"/>
</dbReference>
<accession>A0A316YWX7</accession>
<keyword evidence="10" id="KW-1185">Reference proteome</keyword>
<organism evidence="9 10">
    <name type="scientific">Acaromyces ingoldii</name>
    <dbReference type="NCBI Taxonomy" id="215250"/>
    <lineage>
        <taxon>Eukaryota</taxon>
        <taxon>Fungi</taxon>
        <taxon>Dikarya</taxon>
        <taxon>Basidiomycota</taxon>
        <taxon>Ustilaginomycotina</taxon>
        <taxon>Exobasidiomycetes</taxon>
        <taxon>Exobasidiales</taxon>
        <taxon>Cryptobasidiaceae</taxon>
        <taxon>Acaromyces</taxon>
    </lineage>
</organism>
<dbReference type="InParanoid" id="A0A316YWX7"/>
<evidence type="ECO:0000313" key="9">
    <source>
        <dbReference type="EMBL" id="PWN92573.1"/>
    </source>
</evidence>
<dbReference type="GO" id="GO:0018576">
    <property type="term" value="F:catechol 1,2-dioxygenase activity"/>
    <property type="evidence" value="ECO:0007669"/>
    <property type="project" value="InterPro"/>
</dbReference>
<evidence type="ECO:0000256" key="5">
    <source>
        <dbReference type="ARBA" id="ARBA00023002"/>
    </source>
</evidence>
<evidence type="ECO:0000259" key="8">
    <source>
        <dbReference type="Pfam" id="PF04444"/>
    </source>
</evidence>
<evidence type="ECO:0000256" key="6">
    <source>
        <dbReference type="ARBA" id="ARBA00023004"/>
    </source>
</evidence>
<evidence type="ECO:0000256" key="3">
    <source>
        <dbReference type="ARBA" id="ARBA00022723"/>
    </source>
</evidence>
<dbReference type="InterPro" id="IPR000627">
    <property type="entry name" value="Intradiol_dOase_C"/>
</dbReference>
<feature type="domain" description="Catechol dioxygenase N-terminal" evidence="8">
    <location>
        <begin position="46"/>
        <end position="120"/>
    </location>
</feature>
<dbReference type="RefSeq" id="XP_025379771.1">
    <property type="nucleotide sequence ID" value="XM_025523513.1"/>
</dbReference>
<evidence type="ECO:0000256" key="4">
    <source>
        <dbReference type="ARBA" id="ARBA00022964"/>
    </source>
</evidence>
<keyword evidence="4 9" id="KW-0223">Dioxygenase</keyword>
<sequence>MTASNVESIAAELRRQATENPPKHPIDIDYNSITGVAHSYNERCPDPRLRFVMQSLVKHLHDFARHVDLTTDEWMRAIQFLTQTGQTCNDVRQEFILLSDVLGLSTLVDSLNHPKPKGATESTVLGPFFTTDAPDVVDGGSIVSEAKAEEGELLLVRGKVLDLDGNAVANATIETWETDATGHYDTQYDDRTVADCRGRITSQSDGSFQYGAILPVSYPIPGDGPVGSLLLRLGRHVYRPSHLHLWVQADGFDPLITALYPREDKFLQSDTVFGVKSSLVVDPVLVDDPSEARKHGFKRNSFWLIEYDLILCTLAQAKEEREQVKRVPTSQHNL</sequence>
<keyword evidence="6" id="KW-0408">Iron</keyword>
<evidence type="ECO:0000256" key="2">
    <source>
        <dbReference type="ARBA" id="ARBA00007825"/>
    </source>
</evidence>
<proteinExistence type="inferred from homology"/>
<dbReference type="OrthoDB" id="5238185at2759"/>